<evidence type="ECO:0000313" key="3">
    <source>
        <dbReference type="Proteomes" id="UP000054323"/>
    </source>
</evidence>
<organism evidence="2 3">
    <name type="scientific">Methanoculleus marisnigri</name>
    <dbReference type="NCBI Taxonomy" id="2198"/>
    <lineage>
        <taxon>Archaea</taxon>
        <taxon>Methanobacteriati</taxon>
        <taxon>Methanobacteriota</taxon>
        <taxon>Stenosarchaea group</taxon>
        <taxon>Methanomicrobia</taxon>
        <taxon>Methanomicrobiales</taxon>
        <taxon>Methanomicrobiaceae</taxon>
        <taxon>Methanoculleus</taxon>
    </lineage>
</organism>
<dbReference type="AlphaFoldDB" id="A0A124FSB0"/>
<dbReference type="PATRIC" id="fig|2198.4.peg.1303"/>
<evidence type="ECO:0000259" key="1">
    <source>
        <dbReference type="SMART" id="SM01321"/>
    </source>
</evidence>
<dbReference type="PANTHER" id="PTHR33360">
    <property type="entry name" value="TRANSPOSASE FOR INSERTION SEQUENCE ELEMENT IS200"/>
    <property type="match status" value="1"/>
</dbReference>
<accession>A0A124FSB0</accession>
<dbReference type="InterPro" id="IPR036515">
    <property type="entry name" value="Transposase_17_sf"/>
</dbReference>
<dbReference type="GO" id="GO:0004803">
    <property type="term" value="F:transposase activity"/>
    <property type="evidence" value="ECO:0007669"/>
    <property type="project" value="InterPro"/>
</dbReference>
<name>A0A124FSB0_9EURY</name>
<dbReference type="GO" id="GO:0003677">
    <property type="term" value="F:DNA binding"/>
    <property type="evidence" value="ECO:0007669"/>
    <property type="project" value="InterPro"/>
</dbReference>
<dbReference type="SMART" id="SM01321">
    <property type="entry name" value="Y1_Tnp"/>
    <property type="match status" value="1"/>
</dbReference>
<dbReference type="Gene3D" id="3.30.70.1290">
    <property type="entry name" value="Transposase IS200-like"/>
    <property type="match status" value="1"/>
</dbReference>
<protein>
    <submittedName>
        <fullName evidence="2">Transposase-like protein</fullName>
    </submittedName>
</protein>
<dbReference type="Proteomes" id="UP000054323">
    <property type="component" value="Unassembled WGS sequence"/>
</dbReference>
<reference evidence="3" key="1">
    <citation type="journal article" date="2015" name="MBio">
        <title>Genome-Resolved Metagenomic Analysis Reveals Roles for Candidate Phyla and Other Microbial Community Members in Biogeochemical Transformations in Oil Reservoirs.</title>
        <authorList>
            <person name="Hu P."/>
            <person name="Tom L."/>
            <person name="Singh A."/>
            <person name="Thomas B.C."/>
            <person name="Baker B.J."/>
            <person name="Piceno Y.M."/>
            <person name="Andersen G.L."/>
            <person name="Banfield J.F."/>
        </authorList>
    </citation>
    <scope>NUCLEOTIDE SEQUENCE [LARGE SCALE GENOMIC DNA]</scope>
</reference>
<sequence>MTYQLDKGAHSVYALHYHLVQCVKYRRNVFVDDRYVDLLKTKIHEISETFGVDVTNIECSMDHFHMLFKASPTLDLPKYINALKTITSREIRRNFPEVNQVLWRDAFWSRSYFLATTGQVTLDILKKYIDRQAEDRYAVDPED</sequence>
<feature type="domain" description="Transposase IS200-like" evidence="1">
    <location>
        <begin position="12"/>
        <end position="132"/>
    </location>
</feature>
<dbReference type="InterPro" id="IPR002686">
    <property type="entry name" value="Transposase_17"/>
</dbReference>
<dbReference type="PANTHER" id="PTHR33360:SF4">
    <property type="entry name" value="TRANSPOSASE IS200-LIKE PROTEIN"/>
    <property type="match status" value="1"/>
</dbReference>
<gene>
    <name evidence="2" type="ORF">XD82_0983</name>
</gene>
<dbReference type="EMBL" id="LGGD01000107">
    <property type="protein sequence ID" value="KUK61706.1"/>
    <property type="molecule type" value="Genomic_DNA"/>
</dbReference>
<dbReference type="Pfam" id="PF01797">
    <property type="entry name" value="Y1_Tnp"/>
    <property type="match status" value="1"/>
</dbReference>
<dbReference type="SUPFAM" id="SSF143422">
    <property type="entry name" value="Transposase IS200-like"/>
    <property type="match status" value="1"/>
</dbReference>
<dbReference type="GO" id="GO:0006313">
    <property type="term" value="P:DNA transposition"/>
    <property type="evidence" value="ECO:0007669"/>
    <property type="project" value="InterPro"/>
</dbReference>
<proteinExistence type="predicted"/>
<comment type="caution">
    <text evidence="2">The sequence shown here is derived from an EMBL/GenBank/DDBJ whole genome shotgun (WGS) entry which is preliminary data.</text>
</comment>
<dbReference type="NCBIfam" id="NF033573">
    <property type="entry name" value="transpos_IS200"/>
    <property type="match status" value="1"/>
</dbReference>
<evidence type="ECO:0000313" key="2">
    <source>
        <dbReference type="EMBL" id="KUK61706.1"/>
    </source>
</evidence>